<keyword evidence="9" id="KW-1185">Reference proteome</keyword>
<dbReference type="SMART" id="SM00091">
    <property type="entry name" value="PAS"/>
    <property type="match status" value="2"/>
</dbReference>
<evidence type="ECO:0000256" key="6">
    <source>
        <dbReference type="SAM" id="MobiDB-lite"/>
    </source>
</evidence>
<dbReference type="GO" id="GO:0005634">
    <property type="term" value="C:nucleus"/>
    <property type="evidence" value="ECO:0007669"/>
    <property type="project" value="UniProtKB-SubCell"/>
</dbReference>
<dbReference type="PANTHER" id="PTHR23043">
    <property type="entry name" value="HYPOXIA-INDUCIBLE FACTOR 1 ALPHA"/>
    <property type="match status" value="1"/>
</dbReference>
<evidence type="ECO:0000256" key="5">
    <source>
        <dbReference type="ARBA" id="ARBA00023242"/>
    </source>
</evidence>
<dbReference type="GO" id="GO:0046983">
    <property type="term" value="F:protein dimerization activity"/>
    <property type="evidence" value="ECO:0007669"/>
    <property type="project" value="InterPro"/>
</dbReference>
<protein>
    <submittedName>
        <fullName evidence="10">Uncharacterized protein</fullName>
    </submittedName>
</protein>
<dbReference type="InterPro" id="IPR011598">
    <property type="entry name" value="bHLH_dom"/>
</dbReference>
<name>A0AAF3EIS5_9BILA</name>
<dbReference type="Pfam" id="PF00989">
    <property type="entry name" value="PAS"/>
    <property type="match status" value="1"/>
</dbReference>
<keyword evidence="5" id="KW-0539">Nucleus</keyword>
<feature type="compositionally biased region" description="Polar residues" evidence="6">
    <location>
        <begin position="787"/>
        <end position="802"/>
    </location>
</feature>
<dbReference type="WBParaSite" id="MBELARI_LOCUS13889">
    <property type="protein sequence ID" value="MBELARI_LOCUS13889"/>
    <property type="gene ID" value="MBELARI_LOCUS13889"/>
</dbReference>
<keyword evidence="3" id="KW-0805">Transcription regulation</keyword>
<evidence type="ECO:0000259" key="7">
    <source>
        <dbReference type="PROSITE" id="PS50112"/>
    </source>
</evidence>
<dbReference type="CDD" id="cd00130">
    <property type="entry name" value="PAS"/>
    <property type="match status" value="2"/>
</dbReference>
<feature type="region of interest" description="Disordered" evidence="6">
    <location>
        <begin position="729"/>
        <end position="811"/>
    </location>
</feature>
<organism evidence="9 10">
    <name type="scientific">Mesorhabditis belari</name>
    <dbReference type="NCBI Taxonomy" id="2138241"/>
    <lineage>
        <taxon>Eukaryota</taxon>
        <taxon>Metazoa</taxon>
        <taxon>Ecdysozoa</taxon>
        <taxon>Nematoda</taxon>
        <taxon>Chromadorea</taxon>
        <taxon>Rhabditida</taxon>
        <taxon>Rhabditina</taxon>
        <taxon>Rhabditomorpha</taxon>
        <taxon>Rhabditoidea</taxon>
        <taxon>Rhabditidae</taxon>
        <taxon>Mesorhabditinae</taxon>
        <taxon>Mesorhabditis</taxon>
    </lineage>
</organism>
<dbReference type="InterPro" id="IPR013767">
    <property type="entry name" value="PAS_fold"/>
</dbReference>
<evidence type="ECO:0000256" key="2">
    <source>
        <dbReference type="ARBA" id="ARBA00022737"/>
    </source>
</evidence>
<dbReference type="GO" id="GO:0000981">
    <property type="term" value="F:DNA-binding transcription factor activity, RNA polymerase II-specific"/>
    <property type="evidence" value="ECO:0007669"/>
    <property type="project" value="TreeGrafter"/>
</dbReference>
<dbReference type="GO" id="GO:0000977">
    <property type="term" value="F:RNA polymerase II transcription regulatory region sequence-specific DNA binding"/>
    <property type="evidence" value="ECO:0007669"/>
    <property type="project" value="TreeGrafter"/>
</dbReference>
<dbReference type="GO" id="GO:0071456">
    <property type="term" value="P:cellular response to hypoxia"/>
    <property type="evidence" value="ECO:0007669"/>
    <property type="project" value="TreeGrafter"/>
</dbReference>
<dbReference type="InterPro" id="IPR000014">
    <property type="entry name" value="PAS"/>
</dbReference>
<dbReference type="PANTHER" id="PTHR23043:SF17">
    <property type="entry name" value="PROTEIN SIMILAR"/>
    <property type="match status" value="1"/>
</dbReference>
<evidence type="ECO:0000256" key="1">
    <source>
        <dbReference type="ARBA" id="ARBA00004123"/>
    </source>
</evidence>
<dbReference type="PROSITE" id="PS50112">
    <property type="entry name" value="PAS"/>
    <property type="match status" value="1"/>
</dbReference>
<feature type="domain" description="PAS" evidence="7">
    <location>
        <begin position="95"/>
        <end position="149"/>
    </location>
</feature>
<feature type="region of interest" description="Disordered" evidence="6">
    <location>
        <begin position="413"/>
        <end position="434"/>
    </location>
</feature>
<feature type="region of interest" description="Disordered" evidence="6">
    <location>
        <begin position="450"/>
        <end position="546"/>
    </location>
</feature>
<dbReference type="Proteomes" id="UP000887575">
    <property type="component" value="Unassembled WGS sequence"/>
</dbReference>
<reference evidence="10" key="1">
    <citation type="submission" date="2024-02" db="UniProtKB">
        <authorList>
            <consortium name="WormBaseParasite"/>
        </authorList>
    </citation>
    <scope>IDENTIFICATION</scope>
</reference>
<dbReference type="GO" id="GO:0010557">
    <property type="term" value="P:positive regulation of macromolecule biosynthetic process"/>
    <property type="evidence" value="ECO:0007669"/>
    <property type="project" value="UniProtKB-ARBA"/>
</dbReference>
<keyword evidence="4" id="KW-0804">Transcription</keyword>
<feature type="compositionally biased region" description="Polar residues" evidence="6">
    <location>
        <begin position="514"/>
        <end position="543"/>
    </location>
</feature>
<dbReference type="SUPFAM" id="SSF55785">
    <property type="entry name" value="PYP-like sensor domain (PAS domain)"/>
    <property type="match status" value="2"/>
</dbReference>
<dbReference type="InterPro" id="IPR035965">
    <property type="entry name" value="PAS-like_dom_sf"/>
</dbReference>
<dbReference type="PROSITE" id="PS50888">
    <property type="entry name" value="BHLH"/>
    <property type="match status" value="1"/>
</dbReference>
<dbReference type="Pfam" id="PF23171">
    <property type="entry name" value="bHLH_HIF1A"/>
    <property type="match status" value="1"/>
</dbReference>
<feature type="domain" description="BHLH" evidence="8">
    <location>
        <begin position="16"/>
        <end position="70"/>
    </location>
</feature>
<dbReference type="Gene3D" id="3.30.450.20">
    <property type="entry name" value="PAS domain"/>
    <property type="match status" value="2"/>
</dbReference>
<evidence type="ECO:0000313" key="10">
    <source>
        <dbReference type="WBParaSite" id="MBELARI_LOCUS13889"/>
    </source>
</evidence>
<sequence>MMYEENEDCRKKNIERRRETSRFAARDRRGKEADIFSDLKDEVPIVHDATVTHVDRIALLRVAATFCRLRKCAAEVLRTRLCRENTSGIWGEDALLECFDGFILLADSDGTILYVSESVALFLGLTQTDLTGRNLREFMHPSDFDEFAKLNTEMGAQATRNEDRGMTGENIVLRMKTVISPRGRNLNLKGALFKPISCLLRVMHSDGNSISLIQGCTVPAGQGSISATANAITKNGESPNGTFMTRHTCDMKISYVSDTFNLILKNDARSLMGCSFYELVHPADAHIVHKSIRELFQKGHVRTPFYRLVAANNNLAWVMTEATTINHTTRGQKGQYVICIHYVLGIQGESESLVMCSESQPAGMPVLKTIKAEVDCQEGEDIVGKELVGRQPAILECFDFTPLVAPSDEIMIGSPSQITQNNGRATRNLSPESRKTSYDAVLQWLFRDRPSSPAPRYREGHDGGATLSPGHHSFATSSGPASKRSRHEVDYPSPSGPHSVPAPITAIRPRTDSFGGSSTTRESNTKESPTGVSRGSAQPSHSGYSPLAEGLADCALRSPIDPLSPQHTRIMGDNQFQMGRSIGGGSNGIDATAHRPRGLPAVSSNGTHPLLAPHSRGSVFPALSPSTPLHQTIPTTSANHQQLINGDQRKEAILQERADAVNKALADLDFPFEDLHSVAPFVPQEELQPISESVAKDFQTLFPDLPDWTPTEPVASAGRMAKVDEDGVDEDANQNADGPSSKRVFYPSPPTASSSSLPSIPSSSSSSSSSSVFPSQPSNSAHHFVPQSPQILPSPSRNSQNGVFPAQNGVL</sequence>
<keyword evidence="2" id="KW-0677">Repeat</keyword>
<dbReference type="Pfam" id="PF14598">
    <property type="entry name" value="PAS_11"/>
    <property type="match status" value="1"/>
</dbReference>
<evidence type="ECO:0000259" key="8">
    <source>
        <dbReference type="PROSITE" id="PS50888"/>
    </source>
</evidence>
<evidence type="ECO:0000256" key="4">
    <source>
        <dbReference type="ARBA" id="ARBA00023163"/>
    </source>
</evidence>
<feature type="compositionally biased region" description="Polar residues" evidence="6">
    <location>
        <begin position="414"/>
        <end position="431"/>
    </location>
</feature>
<feature type="compositionally biased region" description="Low complexity" evidence="6">
    <location>
        <begin position="751"/>
        <end position="780"/>
    </location>
</feature>
<feature type="compositionally biased region" description="Basic and acidic residues" evidence="6">
    <location>
        <begin position="450"/>
        <end position="462"/>
    </location>
</feature>
<dbReference type="NCBIfam" id="TIGR00229">
    <property type="entry name" value="sensory_box"/>
    <property type="match status" value="1"/>
</dbReference>
<evidence type="ECO:0000256" key="3">
    <source>
        <dbReference type="ARBA" id="ARBA00023015"/>
    </source>
</evidence>
<proteinExistence type="predicted"/>
<evidence type="ECO:0000313" key="9">
    <source>
        <dbReference type="Proteomes" id="UP000887575"/>
    </source>
</evidence>
<comment type="subcellular location">
    <subcellularLocation>
        <location evidence="1">Nucleus</location>
    </subcellularLocation>
</comment>
<dbReference type="AlphaFoldDB" id="A0AAF3EIS5"/>
<accession>A0AAF3EIS5</accession>